<dbReference type="SUPFAM" id="SSF53335">
    <property type="entry name" value="S-adenosyl-L-methionine-dependent methyltransferases"/>
    <property type="match status" value="1"/>
</dbReference>
<evidence type="ECO:0000256" key="1">
    <source>
        <dbReference type="ARBA" id="ARBA00006594"/>
    </source>
</evidence>
<dbReference type="GO" id="GO:0003677">
    <property type="term" value="F:DNA binding"/>
    <property type="evidence" value="ECO:0007669"/>
    <property type="project" value="InterPro"/>
</dbReference>
<feature type="domain" description="DNA methylase N-4/N-6" evidence="5">
    <location>
        <begin position="12"/>
        <end position="216"/>
    </location>
</feature>
<keyword evidence="7" id="KW-1185">Reference proteome</keyword>
<dbReference type="GO" id="GO:0032259">
    <property type="term" value="P:methylation"/>
    <property type="evidence" value="ECO:0007669"/>
    <property type="project" value="UniProtKB-KW"/>
</dbReference>
<dbReference type="Proteomes" id="UP000632195">
    <property type="component" value="Unassembled WGS sequence"/>
</dbReference>
<reference evidence="6" key="2">
    <citation type="submission" date="2022-09" db="EMBL/GenBank/DDBJ databases">
        <authorList>
            <person name="Sun Q."/>
            <person name="Ohkuma M."/>
        </authorList>
    </citation>
    <scope>NUCLEOTIDE SEQUENCE</scope>
    <source>
        <strain evidence="6">JCM 13583</strain>
    </source>
</reference>
<dbReference type="PRINTS" id="PR00506">
    <property type="entry name" value="D21N6MTFRASE"/>
</dbReference>
<organism evidence="6 7">
    <name type="scientific">Thermogymnomonas acidicola</name>
    <dbReference type="NCBI Taxonomy" id="399579"/>
    <lineage>
        <taxon>Archaea</taxon>
        <taxon>Methanobacteriati</taxon>
        <taxon>Thermoplasmatota</taxon>
        <taxon>Thermoplasmata</taxon>
        <taxon>Thermoplasmatales</taxon>
        <taxon>Thermogymnomonas</taxon>
    </lineage>
</organism>
<proteinExistence type="inferred from homology"/>
<evidence type="ECO:0000256" key="3">
    <source>
        <dbReference type="ARBA" id="ARBA00022679"/>
    </source>
</evidence>
<comment type="similarity">
    <text evidence="1">Belongs to the N(4)/N(6)-methyltransferase family.</text>
</comment>
<dbReference type="AlphaFoldDB" id="A0AA37BPU9"/>
<comment type="caution">
    <text evidence="6">The sequence shown here is derived from an EMBL/GenBank/DDBJ whole genome shotgun (WGS) entry which is preliminary data.</text>
</comment>
<evidence type="ECO:0000313" key="7">
    <source>
        <dbReference type="Proteomes" id="UP000632195"/>
    </source>
</evidence>
<evidence type="ECO:0000313" key="6">
    <source>
        <dbReference type="EMBL" id="GGM67766.1"/>
    </source>
</evidence>
<evidence type="ECO:0000259" key="5">
    <source>
        <dbReference type="Pfam" id="PF01555"/>
    </source>
</evidence>
<keyword evidence="3" id="KW-0808">Transferase</keyword>
<dbReference type="InterPro" id="IPR002295">
    <property type="entry name" value="N4/N6-MTase_EcoPI_Mod-like"/>
</dbReference>
<dbReference type="InterPro" id="IPR029063">
    <property type="entry name" value="SAM-dependent_MTases_sf"/>
</dbReference>
<dbReference type="InterPro" id="IPR002941">
    <property type="entry name" value="DNA_methylase_N4/N6"/>
</dbReference>
<evidence type="ECO:0000256" key="4">
    <source>
        <dbReference type="ARBA" id="ARBA00022691"/>
    </source>
</evidence>
<sequence>MDMNGWYGVGADLILTDPPFGIDFNGRKGNYNRDDSLVVDGYREWNKEEYEENVASLLEVIERNLSPAGQALLFSGWNNSGAVSRAIERHGGLRLNGKIYWVYNFAPACRKRPAHNVYEIFWLVKGHRYTYNRRCSTEHCLSGEANLSSFIFKRDYKRAMPKYPTRLPFELVKALIEHFSSPGDLVFDPLAGSGMVGIVAGVTGRRYLLGDVNPNALAVYRSLIEYYRGHYMYNP</sequence>
<protein>
    <recommendedName>
        <fullName evidence="5">DNA methylase N-4/N-6 domain-containing protein</fullName>
    </recommendedName>
</protein>
<keyword evidence="2" id="KW-0489">Methyltransferase</keyword>
<dbReference type="PROSITE" id="PS00092">
    <property type="entry name" value="N6_MTASE"/>
    <property type="match status" value="1"/>
</dbReference>
<dbReference type="Gene3D" id="3.40.50.150">
    <property type="entry name" value="Vaccinia Virus protein VP39"/>
    <property type="match status" value="1"/>
</dbReference>
<dbReference type="InterPro" id="IPR002052">
    <property type="entry name" value="DNA_methylase_N6_adenine_CS"/>
</dbReference>
<dbReference type="EMBL" id="BMNY01000001">
    <property type="protein sequence ID" value="GGM67766.1"/>
    <property type="molecule type" value="Genomic_DNA"/>
</dbReference>
<accession>A0AA37BPU9</accession>
<dbReference type="GO" id="GO:0008170">
    <property type="term" value="F:N-methyltransferase activity"/>
    <property type="evidence" value="ECO:0007669"/>
    <property type="project" value="InterPro"/>
</dbReference>
<reference evidence="6" key="1">
    <citation type="journal article" date="2014" name="Int. J. Syst. Evol. Microbiol.">
        <title>Complete genome sequence of Corynebacterium casei LMG S-19264T (=DSM 44701T), isolated from a smear-ripened cheese.</title>
        <authorList>
            <consortium name="US DOE Joint Genome Institute (JGI-PGF)"/>
            <person name="Walter F."/>
            <person name="Albersmeier A."/>
            <person name="Kalinowski J."/>
            <person name="Ruckert C."/>
        </authorList>
    </citation>
    <scope>NUCLEOTIDE SEQUENCE</scope>
    <source>
        <strain evidence="6">JCM 13583</strain>
    </source>
</reference>
<gene>
    <name evidence="6" type="ORF">GCM10007108_02260</name>
</gene>
<name>A0AA37BPU9_9ARCH</name>
<keyword evidence="4" id="KW-0949">S-adenosyl-L-methionine</keyword>
<dbReference type="Pfam" id="PF01555">
    <property type="entry name" value="N6_N4_Mtase"/>
    <property type="match status" value="1"/>
</dbReference>
<evidence type="ECO:0000256" key="2">
    <source>
        <dbReference type="ARBA" id="ARBA00022603"/>
    </source>
</evidence>